<reference evidence="1 2" key="1">
    <citation type="journal article" date="2021" name="Int. J. Syst. Evol. Microbiol.">
        <title>Amazonocrinis nigriterrae gen. nov., sp. nov., Atlanticothrix silvestris gen. nov., sp. nov. and Dendronalium phyllosphericum gen. nov., sp. nov., nostocacean cyanobacteria from Brazilian environments.</title>
        <authorList>
            <person name="Alvarenga D.O."/>
            <person name="Andreote A.P.D."/>
            <person name="Branco L.H.Z."/>
            <person name="Delbaje E."/>
            <person name="Cruz R.B."/>
            <person name="Varani A.M."/>
            <person name="Fiore M.F."/>
        </authorList>
    </citation>
    <scope>NUCLEOTIDE SEQUENCE [LARGE SCALE GENOMIC DNA]</scope>
    <source>
        <strain evidence="1 2">CENA369</strain>
    </source>
</reference>
<protein>
    <submittedName>
        <fullName evidence="1">Uncharacterized protein</fullName>
    </submittedName>
</protein>
<comment type="caution">
    <text evidence="1">The sequence shown here is derived from an EMBL/GenBank/DDBJ whole genome shotgun (WGS) entry which is preliminary data.</text>
</comment>
<gene>
    <name evidence="1" type="ORF">I8752_25255</name>
</gene>
<organism evidence="1 2">
    <name type="scientific">Dendronalium phyllosphericum CENA369</name>
    <dbReference type="NCBI Taxonomy" id="1725256"/>
    <lineage>
        <taxon>Bacteria</taxon>
        <taxon>Bacillati</taxon>
        <taxon>Cyanobacteriota</taxon>
        <taxon>Cyanophyceae</taxon>
        <taxon>Nostocales</taxon>
        <taxon>Nostocaceae</taxon>
        <taxon>Dendronalium</taxon>
        <taxon>Dendronalium phyllosphericum</taxon>
    </lineage>
</organism>
<dbReference type="AlphaFoldDB" id="A0A8J7I5D5"/>
<name>A0A8J7I5D5_9NOST</name>
<sequence>MSSSNLSDIDIEILLFGKWRFDRSWEKITIFFKDDMTYEQTKIQTFLFSKPREVLTGNKFTGVWYVSDKTLYLKLKTMPKSLLNLDIPLLPKISIADAIATLGSVFASEKYKVIEIDSCNFLIKDEEHLMDGRKIKTYSVPNKYPL</sequence>
<keyword evidence="2" id="KW-1185">Reference proteome</keyword>
<dbReference type="Proteomes" id="UP000662314">
    <property type="component" value="Unassembled WGS sequence"/>
</dbReference>
<dbReference type="RefSeq" id="WP_214434979.1">
    <property type="nucleotide sequence ID" value="NZ_CAWPUQ010000154.1"/>
</dbReference>
<accession>A0A8J7I5D5</accession>
<evidence type="ECO:0000313" key="2">
    <source>
        <dbReference type="Proteomes" id="UP000662314"/>
    </source>
</evidence>
<proteinExistence type="predicted"/>
<dbReference type="EMBL" id="JAECZA010000227">
    <property type="protein sequence ID" value="MBH8576240.1"/>
    <property type="molecule type" value="Genomic_DNA"/>
</dbReference>
<evidence type="ECO:0000313" key="1">
    <source>
        <dbReference type="EMBL" id="MBH8576240.1"/>
    </source>
</evidence>